<protein>
    <submittedName>
        <fullName evidence="6">Uncharacterized protein</fullName>
    </submittedName>
</protein>
<evidence type="ECO:0000256" key="2">
    <source>
        <dbReference type="PROSITE-ProRule" id="PRU00339"/>
    </source>
</evidence>
<feature type="domain" description="Doubled CXXCH motif" evidence="4">
    <location>
        <begin position="316"/>
        <end position="347"/>
    </location>
</feature>
<dbReference type="Gene3D" id="1.25.40.10">
    <property type="entry name" value="Tetratricopeptide repeat domain"/>
    <property type="match status" value="1"/>
</dbReference>
<feature type="repeat" description="TPR" evidence="2">
    <location>
        <begin position="633"/>
        <end position="666"/>
    </location>
</feature>
<comment type="caution">
    <text evidence="6">The sequence shown here is derived from an EMBL/GenBank/DDBJ whole genome shotgun (WGS) entry which is preliminary data.</text>
</comment>
<dbReference type="InterPro" id="IPR023155">
    <property type="entry name" value="Cyt_c-552/4"/>
</dbReference>
<dbReference type="GO" id="GO:0016491">
    <property type="term" value="F:oxidoreductase activity"/>
    <property type="evidence" value="ECO:0007669"/>
    <property type="project" value="TreeGrafter"/>
</dbReference>
<dbReference type="AlphaFoldDB" id="K6Z0B7"/>
<keyword evidence="7" id="KW-1185">Reference proteome</keyword>
<keyword evidence="2" id="KW-0802">TPR repeat</keyword>
<dbReference type="Proteomes" id="UP000006334">
    <property type="component" value="Unassembled WGS sequence"/>
</dbReference>
<dbReference type="SUPFAM" id="SSF48452">
    <property type="entry name" value="TPR-like"/>
    <property type="match status" value="1"/>
</dbReference>
<dbReference type="InterPro" id="IPR010177">
    <property type="entry name" value="Paired_CXXCH_1"/>
</dbReference>
<evidence type="ECO:0000259" key="5">
    <source>
        <dbReference type="Pfam" id="PF13435"/>
    </source>
</evidence>
<dbReference type="eggNOG" id="COG0457">
    <property type="taxonomic scope" value="Bacteria"/>
</dbReference>
<dbReference type="PANTHER" id="PTHR35038">
    <property type="entry name" value="DISSIMILATORY SULFITE REDUCTASE SIRA"/>
    <property type="match status" value="1"/>
</dbReference>
<accession>K6Z0B7</accession>
<evidence type="ECO:0000256" key="1">
    <source>
        <dbReference type="ARBA" id="ARBA00022729"/>
    </source>
</evidence>
<organism evidence="6 7">
    <name type="scientific">Aliiglaciecola lipolytica E3</name>
    <dbReference type="NCBI Taxonomy" id="1127673"/>
    <lineage>
        <taxon>Bacteria</taxon>
        <taxon>Pseudomonadati</taxon>
        <taxon>Pseudomonadota</taxon>
        <taxon>Gammaproteobacteria</taxon>
        <taxon>Alteromonadales</taxon>
        <taxon>Alteromonadaceae</taxon>
        <taxon>Aliiglaciecola</taxon>
    </lineage>
</organism>
<dbReference type="InterPro" id="IPR016024">
    <property type="entry name" value="ARM-type_fold"/>
</dbReference>
<evidence type="ECO:0000313" key="7">
    <source>
        <dbReference type="Proteomes" id="UP000006334"/>
    </source>
</evidence>
<evidence type="ECO:0000259" key="4">
    <source>
        <dbReference type="Pfam" id="PF09699"/>
    </source>
</evidence>
<keyword evidence="1 3" id="KW-0732">Signal</keyword>
<dbReference type="SUPFAM" id="SSF48695">
    <property type="entry name" value="Multiheme cytochromes"/>
    <property type="match status" value="1"/>
</dbReference>
<dbReference type="Gene3D" id="1.25.10.10">
    <property type="entry name" value="Leucine-rich Repeat Variant"/>
    <property type="match status" value="1"/>
</dbReference>
<evidence type="ECO:0000256" key="3">
    <source>
        <dbReference type="SAM" id="SignalP"/>
    </source>
</evidence>
<proteinExistence type="predicted"/>
<dbReference type="InterPro" id="IPR011990">
    <property type="entry name" value="TPR-like_helical_dom_sf"/>
</dbReference>
<dbReference type="PROSITE" id="PS50005">
    <property type="entry name" value="TPR"/>
    <property type="match status" value="1"/>
</dbReference>
<dbReference type="Pfam" id="PF13435">
    <property type="entry name" value="Cytochrome_C554"/>
    <property type="match status" value="2"/>
</dbReference>
<dbReference type="SUPFAM" id="SSF48371">
    <property type="entry name" value="ARM repeat"/>
    <property type="match status" value="1"/>
</dbReference>
<gene>
    <name evidence="6" type="ORF">GLIP_4284</name>
</gene>
<sequence length="727" mass="82676">MARSILTFLFVFIAFQQFANANIANNHAIDKKSGYSVEACSSCHQDQHKQWLKSDHAKAIAEATSKTVLGDFNQAEVTHFEEKARFYKKSDQYWADIGQQSPLKSYQIKYTFGHYPLQQYLVETEAGKLQVVPFSWDSRPKEQGGQRWYHNYAEEEIKTADRLHWLQPLQNWNGMCADCHSDGLQRHYQPADNTFDTQWKNINVGCLSCHGEMQDHANKSALKQDTVLSGFVGNWLLKPDQKVAQWHGPKRDNQFMDSCFACHSLRSPLTDGFSADNAFLDQFSPQLLLAPMYHADGQIKEEVYVYGSFLQSKMFAAGVNCLDCHDQHTMKIKIQGNGLCLQCHAAEEFNVEAHHNHPAESEGAQCVNCHMPETRYMGVDDRRDHSFKIPRPQLAQQFGTPNACTTCHQDQDDQWATKQLTDWHGKPSPISANMHNLYALQAGQQITPQQHMALIEDQSIAVISRASAIALLGMAQPDIDVPFLAKLLNSEEALFRLSAAQVASNLSTTDKKRILMPLLEDRYKAVRIAAARSMLSVPLPDKAKASFDKAFDELLTSLSVNSWRGEGRANSAAIYMDTGQFDIAVNELQQGINNDPYFPGNYLGLAEVYRMQQQDEKLVSLYKNALEKLPKAADIHYSHALFLVRQKQYETALDAFKTAYRLMPDNSQYLYAYLLSMDGLGQSKQALSNLKRIFKRFQGNQQLLELGLYLSQKNQDRQSYNWFMQNR</sequence>
<reference evidence="6 7" key="1">
    <citation type="journal article" date="2017" name="Antonie Van Leeuwenhoek">
        <title>Rhizobium rhizosphaerae sp. nov., a novel species isolated from rice rhizosphere.</title>
        <authorList>
            <person name="Zhao J.J."/>
            <person name="Zhang J."/>
            <person name="Zhang R.J."/>
            <person name="Zhang C.W."/>
            <person name="Yin H.Q."/>
            <person name="Zhang X.X."/>
        </authorList>
    </citation>
    <scope>NUCLEOTIDE SEQUENCE [LARGE SCALE GENOMIC DNA]</scope>
    <source>
        <strain evidence="6 7">E3</strain>
    </source>
</reference>
<dbReference type="Pfam" id="PF09699">
    <property type="entry name" value="Paired_CXXCH_1"/>
    <property type="match status" value="1"/>
</dbReference>
<dbReference type="Gene3D" id="1.10.1130.10">
    <property type="entry name" value="Flavocytochrome C3, Chain A"/>
    <property type="match status" value="2"/>
</dbReference>
<dbReference type="InterPro" id="IPR051829">
    <property type="entry name" value="Multiheme_Cytochr_ET"/>
</dbReference>
<dbReference type="EMBL" id="BAEN01000076">
    <property type="protein sequence ID" value="GAC16895.1"/>
    <property type="molecule type" value="Genomic_DNA"/>
</dbReference>
<evidence type="ECO:0000313" key="6">
    <source>
        <dbReference type="EMBL" id="GAC16895.1"/>
    </source>
</evidence>
<dbReference type="InterPro" id="IPR011989">
    <property type="entry name" value="ARM-like"/>
</dbReference>
<dbReference type="PANTHER" id="PTHR35038:SF8">
    <property type="entry name" value="C-TYPE POLYHEME CYTOCHROME OMCC"/>
    <property type="match status" value="1"/>
</dbReference>
<feature type="domain" description="Cytochrome c-552/4" evidence="5">
    <location>
        <begin position="157"/>
        <end position="211"/>
    </location>
</feature>
<dbReference type="InterPro" id="IPR019734">
    <property type="entry name" value="TPR_rpt"/>
</dbReference>
<feature type="signal peptide" evidence="3">
    <location>
        <begin position="1"/>
        <end position="21"/>
    </location>
</feature>
<name>K6Z0B7_9ALTE</name>
<feature type="chain" id="PRO_5003900529" evidence="3">
    <location>
        <begin position="22"/>
        <end position="727"/>
    </location>
</feature>
<feature type="domain" description="Cytochrome c-552/4" evidence="5">
    <location>
        <begin position="39"/>
        <end position="67"/>
    </location>
</feature>
<dbReference type="SMART" id="SM00028">
    <property type="entry name" value="TPR"/>
    <property type="match status" value="2"/>
</dbReference>
<dbReference type="RefSeq" id="WP_008846697.1">
    <property type="nucleotide sequence ID" value="NZ_BAEN01000076.1"/>
</dbReference>
<dbReference type="InterPro" id="IPR036280">
    <property type="entry name" value="Multihaem_cyt_sf"/>
</dbReference>
<dbReference type="STRING" id="1127673.GLIP_4284"/>